<accession>A0A8H4PK15</accession>
<dbReference type="OrthoDB" id="270167at2759"/>
<dbReference type="PANTHER" id="PTHR24148">
    <property type="entry name" value="ANKYRIN REPEAT DOMAIN-CONTAINING PROTEIN 39 HOMOLOG-RELATED"/>
    <property type="match status" value="1"/>
</dbReference>
<dbReference type="Proteomes" id="UP000554235">
    <property type="component" value="Unassembled WGS sequence"/>
</dbReference>
<feature type="region of interest" description="Disordered" evidence="1">
    <location>
        <begin position="387"/>
        <end position="412"/>
    </location>
</feature>
<dbReference type="AlphaFoldDB" id="A0A8H4PK15"/>
<dbReference type="InterPro" id="IPR010730">
    <property type="entry name" value="HET"/>
</dbReference>
<dbReference type="PANTHER" id="PTHR24148:SF73">
    <property type="entry name" value="HET DOMAIN PROTEIN (AFU_ORTHOLOGUE AFUA_8G01020)"/>
    <property type="match status" value="1"/>
</dbReference>
<evidence type="ECO:0000313" key="4">
    <source>
        <dbReference type="Proteomes" id="UP000554235"/>
    </source>
</evidence>
<reference evidence="3 4" key="1">
    <citation type="submission" date="2020-01" db="EMBL/GenBank/DDBJ databases">
        <title>Identification and distribution of gene clusters putatively required for synthesis of sphingolipid metabolism inhibitors in phylogenetically diverse species of the filamentous fungus Fusarium.</title>
        <authorList>
            <person name="Kim H.-S."/>
            <person name="Busman M."/>
            <person name="Brown D.W."/>
            <person name="Divon H."/>
            <person name="Uhlig S."/>
            <person name="Proctor R.H."/>
        </authorList>
    </citation>
    <scope>NUCLEOTIDE SEQUENCE [LARGE SCALE GENOMIC DNA]</scope>
    <source>
        <strain evidence="3 4">NRRL 20459</strain>
    </source>
</reference>
<feature type="compositionally biased region" description="Polar residues" evidence="1">
    <location>
        <begin position="11"/>
        <end position="20"/>
    </location>
</feature>
<keyword evidence="4" id="KW-1185">Reference proteome</keyword>
<feature type="domain" description="Heterokaryon incompatibility" evidence="2">
    <location>
        <begin position="165"/>
        <end position="321"/>
    </location>
</feature>
<gene>
    <name evidence="3" type="ORF">FALBO_6570</name>
</gene>
<evidence type="ECO:0000313" key="3">
    <source>
        <dbReference type="EMBL" id="KAF4466562.1"/>
    </source>
</evidence>
<comment type="caution">
    <text evidence="3">The sequence shown here is derived from an EMBL/GenBank/DDBJ whole genome shotgun (WGS) entry which is preliminary data.</text>
</comment>
<proteinExistence type="predicted"/>
<evidence type="ECO:0000256" key="1">
    <source>
        <dbReference type="SAM" id="MobiDB-lite"/>
    </source>
</evidence>
<protein>
    <submittedName>
        <fullName evidence="3">Heterokaryon incompatibility</fullName>
    </submittedName>
</protein>
<evidence type="ECO:0000259" key="2">
    <source>
        <dbReference type="Pfam" id="PF06985"/>
    </source>
</evidence>
<dbReference type="Pfam" id="PF06985">
    <property type="entry name" value="HET"/>
    <property type="match status" value="1"/>
</dbReference>
<organism evidence="3 4">
    <name type="scientific">Fusarium albosuccineum</name>
    <dbReference type="NCBI Taxonomy" id="1237068"/>
    <lineage>
        <taxon>Eukaryota</taxon>
        <taxon>Fungi</taxon>
        <taxon>Dikarya</taxon>
        <taxon>Ascomycota</taxon>
        <taxon>Pezizomycotina</taxon>
        <taxon>Sordariomycetes</taxon>
        <taxon>Hypocreomycetidae</taxon>
        <taxon>Hypocreales</taxon>
        <taxon>Nectriaceae</taxon>
        <taxon>Fusarium</taxon>
        <taxon>Fusarium decemcellulare species complex</taxon>
    </lineage>
</organism>
<feature type="region of interest" description="Disordered" evidence="1">
    <location>
        <begin position="1"/>
        <end position="20"/>
    </location>
</feature>
<feature type="compositionally biased region" description="Basic and acidic residues" evidence="1">
    <location>
        <begin position="1"/>
        <end position="10"/>
    </location>
</feature>
<sequence>MIDDTHHLLQDESQSQIPPKLHQSLQQSVPEILSHRVVRSHATSWADNLRFLTFDDSNETSDAATALTTASDFKTPIHGQCQPCQARLPVPSGHFCGRHILNRSNVKDREAELHKYYNPCVHVREHTCEDCQHIPLFPNEGKVTKFRIRRVSRCTNDQASNCDHFIAVSYCWSDDTNSGNANDPPYKVIEEDGSVRDMRAAKNTIDRIVAFARENGFRMIWIDQECIEQDNLCEKELAIQAMDHVYLRAHTSIGLLNAQLQQKDLDSFMIPYEAQKDRQFLSRRGRKPFINCHRIDTRQMCDALSKICNDRWNTRAWILQEAFTSNGNMVLLFPRAKEIRVDGWLLICQESSRSELAIRLDAIQDCFELCKPLVRGLLLKDLDDAKGGTPKEGSQRQKTKGGKTQEDGSAKATEVSMTIKRMDFFHPEKLKGSDTIFINNLKPKRTCNAAVALTYLQFRDLLRVADKLAVVANMCEYHIRLNTTEIEKTQNSLATCVLVMSLLNNDLSLLVPQMYRMPESTSLEFPSGKDAEFSWAHSLTRNTELLQATKWNPFGQLPLDDLSGIVTLSQHGLSTTGLVWEKSHFIELKQLQIKHADAWKNLREAKGPMRGSQRSIKLAHTHLMFKIIRALVSKGEKELANSILNSTSSWTWNSGPRSSTVVESVDQLPSDLRVENRADLFALDPSPDGRYHQSWIIDRVMDQGGLWVWTLVDSFVQPDPGNIADKSEFDRRYENFSHSDMGRIGSTMSSLAGAVVGQNAQGGSESSHEQQTSPSFMEISGAAALIALMLAKTTTARQETRNRRATFDLDADLAEKHLVLTPFQMVLESIPRSPLRGMSISWLTEPVESTDETLERNPGVKHDTLRAKDLFRAVCSAITPRLYHVNHDVLTSQQASSPYFASSVHLKFTISFPHPQSVFNLTIMAFRNLNEIWRDVIFRNYGQDYEAEFPFSVTYLINVPEWKTDILIEIPNKINVMTFRRAIRDFVVE</sequence>
<name>A0A8H4PK15_9HYPO</name>
<dbReference type="EMBL" id="JAADYS010000856">
    <property type="protein sequence ID" value="KAF4466562.1"/>
    <property type="molecule type" value="Genomic_DNA"/>
</dbReference>
<dbReference type="InterPro" id="IPR052895">
    <property type="entry name" value="HetReg/Transcr_Mod"/>
</dbReference>